<comment type="subcellular location">
    <subcellularLocation>
        <location evidence="1">Secreted</location>
    </subcellularLocation>
</comment>
<feature type="chain" id="PRO_5034106836" description="Kallikrein-4" evidence="20">
    <location>
        <begin position="22"/>
        <end position="550"/>
    </location>
</feature>
<gene>
    <name evidence="23" type="primary">LOC102515712</name>
</gene>
<feature type="domain" description="Peptidase S1" evidence="21">
    <location>
        <begin position="316"/>
        <end position="548"/>
    </location>
</feature>
<dbReference type="Pfam" id="PF00089">
    <property type="entry name" value="Trypsin"/>
    <property type="match status" value="2"/>
</dbReference>
<dbReference type="InterPro" id="IPR001254">
    <property type="entry name" value="Trypsin_dom"/>
</dbReference>
<dbReference type="GO" id="GO:0006508">
    <property type="term" value="P:proteolysis"/>
    <property type="evidence" value="ECO:0007669"/>
    <property type="project" value="UniProtKB-KW"/>
</dbReference>
<keyword evidence="11" id="KW-0865">Zymogen</keyword>
<evidence type="ECO:0000313" key="23">
    <source>
        <dbReference type="RefSeq" id="XP_032343280.1"/>
    </source>
</evidence>
<keyword evidence="4" id="KW-0091">Biomineralization</keyword>
<dbReference type="FunFam" id="2.40.10.10:FF:000091">
    <property type="entry name" value="Kallikrein-4"/>
    <property type="match status" value="1"/>
</dbReference>
<dbReference type="PRINTS" id="PR00722">
    <property type="entry name" value="CHYMOTRYPSIN"/>
</dbReference>
<comment type="similarity">
    <text evidence="2">Belongs to the peptidase S1 family. Snake venom subfamily.</text>
</comment>
<comment type="function">
    <text evidence="14">Has a major role in enamel formation. Required during the maturation stage of tooth development for clearance of enamel proteins and normal structural patterning of the crystalline matrix.</text>
</comment>
<dbReference type="SUPFAM" id="SSF50494">
    <property type="entry name" value="Trypsin-like serine proteases"/>
    <property type="match status" value="2"/>
</dbReference>
<keyword evidence="22" id="KW-1185">Reference proteome</keyword>
<keyword evidence="6" id="KW-0479">Metal-binding</keyword>
<evidence type="ECO:0000256" key="6">
    <source>
        <dbReference type="ARBA" id="ARBA00022723"/>
    </source>
</evidence>
<dbReference type="InterPro" id="IPR033116">
    <property type="entry name" value="TRYPSIN_SER"/>
</dbReference>
<dbReference type="CDD" id="cd00190">
    <property type="entry name" value="Tryp_SPc"/>
    <property type="match status" value="2"/>
</dbReference>
<feature type="domain" description="Peptidase S1" evidence="21">
    <location>
        <begin position="37"/>
        <end position="258"/>
    </location>
</feature>
<sequence>MTTAGNPWGWFLGHLILGVTALTPPSGSPASGGSSRIINGEDCHPHSQPWQAALFLEDELFCGGVLVHPQWVLSAAHCFQDSYTIGLGLHSLVADQEPGSQMVEAKHSIQHPEYNKPFFANDLMLIELKESVSWSDTIQNISIASQCPTPGDSCLVSGWGKLMNGRRPKVLQCVNISVVSEEICKAVYASVYHPSMLCAGGGQDQKDSCHGDSGGPLVCNGYLQGLVSFGQAPCGQPSVPGVYTNLCNFTDWIEKTIQASIQLPAPFLLASKLPQMLLEDLEGTSAEPWSLFTMWLLLTFSFLLMPAAAQDDSDKVRRSEECAPHSQPWQVALFERGRFNCGASLLSPRWVLSAAHCQTRSVRVRLGEHNLRKRDGPEQLRTVSRIIPHPQYEARSHRHDVMLLRLTRPARLSAQVRPIPLPTRCPQPGEACVVSGWGLVPDKEPGAAGSPVSQVSLPDTLHCANISILSTTSCNKDYPGHLMSTMVCAGVESGGTDSCEGDSGGPLVCGGVLQGIVSWGDVPCDTTTKPGVYTKVCSYLEWMKETMSRN</sequence>
<dbReference type="InterPro" id="IPR009003">
    <property type="entry name" value="Peptidase_S1_PA"/>
</dbReference>
<dbReference type="InterPro" id="IPR001314">
    <property type="entry name" value="Peptidase_S1A"/>
</dbReference>
<keyword evidence="9 19" id="KW-0720">Serine protease</keyword>
<dbReference type="GO" id="GO:0005576">
    <property type="term" value="C:extracellular region"/>
    <property type="evidence" value="ECO:0007669"/>
    <property type="project" value="UniProtKB-SubCell"/>
</dbReference>
<evidence type="ECO:0000259" key="21">
    <source>
        <dbReference type="PROSITE" id="PS50240"/>
    </source>
</evidence>
<evidence type="ECO:0000256" key="16">
    <source>
        <dbReference type="ARBA" id="ARBA00075584"/>
    </source>
</evidence>
<dbReference type="FunFam" id="2.40.10.10:FF:000010">
    <property type="entry name" value="Kallikrein related peptidase 11"/>
    <property type="match status" value="1"/>
</dbReference>
<dbReference type="GeneID" id="102515712"/>
<evidence type="ECO:0000256" key="3">
    <source>
        <dbReference type="ARBA" id="ARBA00022525"/>
    </source>
</evidence>
<keyword evidence="3" id="KW-0964">Secreted</keyword>
<keyword evidence="10" id="KW-0862">Zinc</keyword>
<dbReference type="PROSITE" id="PS00135">
    <property type="entry name" value="TRYPSIN_SER"/>
    <property type="match status" value="2"/>
</dbReference>
<feature type="signal peptide" evidence="20">
    <location>
        <begin position="1"/>
        <end position="21"/>
    </location>
</feature>
<evidence type="ECO:0000256" key="12">
    <source>
        <dbReference type="ARBA" id="ARBA00023157"/>
    </source>
</evidence>
<evidence type="ECO:0000256" key="2">
    <source>
        <dbReference type="ARBA" id="ARBA00009228"/>
    </source>
</evidence>
<dbReference type="PROSITE" id="PS00134">
    <property type="entry name" value="TRYPSIN_HIS"/>
    <property type="match status" value="2"/>
</dbReference>
<evidence type="ECO:0000256" key="18">
    <source>
        <dbReference type="ARBA" id="ARBA00083428"/>
    </source>
</evidence>
<dbReference type="PANTHER" id="PTHR24271">
    <property type="entry name" value="KALLIKREIN-RELATED"/>
    <property type="match status" value="1"/>
</dbReference>
<dbReference type="PANTHER" id="PTHR24271:SF65">
    <property type="entry name" value="KALLIKREIN-4"/>
    <property type="match status" value="1"/>
</dbReference>
<proteinExistence type="inferred from homology"/>
<dbReference type="GO" id="GO:0004252">
    <property type="term" value="F:serine-type endopeptidase activity"/>
    <property type="evidence" value="ECO:0007669"/>
    <property type="project" value="InterPro"/>
</dbReference>
<dbReference type="SMART" id="SM00020">
    <property type="entry name" value="Tryp_SPc"/>
    <property type="match status" value="2"/>
</dbReference>
<dbReference type="AlphaFoldDB" id="A0A8B8TMD9"/>
<evidence type="ECO:0000256" key="10">
    <source>
        <dbReference type="ARBA" id="ARBA00022833"/>
    </source>
</evidence>
<dbReference type="Proteomes" id="UP000694856">
    <property type="component" value="Chromosome 9"/>
</dbReference>
<dbReference type="KEGG" id="cfr:102515712"/>
<name>A0A8B8TMD9_CAMFR</name>
<keyword evidence="23" id="KW-0472">Membrane</keyword>
<dbReference type="InterPro" id="IPR043504">
    <property type="entry name" value="Peptidase_S1_PA_chymotrypsin"/>
</dbReference>
<accession>A0A8B8TMD9</accession>
<evidence type="ECO:0000256" key="7">
    <source>
        <dbReference type="ARBA" id="ARBA00022729"/>
    </source>
</evidence>
<reference evidence="23" key="1">
    <citation type="submission" date="2025-08" db="UniProtKB">
        <authorList>
            <consortium name="RefSeq"/>
        </authorList>
    </citation>
    <scope>IDENTIFICATION</scope>
    <source>
        <tissue evidence="23">Ear skin</tissue>
    </source>
</reference>
<dbReference type="Gene3D" id="2.40.10.10">
    <property type="entry name" value="Trypsin-like serine proteases"/>
    <property type="match status" value="4"/>
</dbReference>
<organism evidence="22 23">
    <name type="scientific">Camelus ferus</name>
    <name type="common">Wild bactrian camel</name>
    <name type="synonym">Camelus bactrianus ferus</name>
    <dbReference type="NCBI Taxonomy" id="419612"/>
    <lineage>
        <taxon>Eukaryota</taxon>
        <taxon>Metazoa</taxon>
        <taxon>Chordata</taxon>
        <taxon>Craniata</taxon>
        <taxon>Vertebrata</taxon>
        <taxon>Euteleostomi</taxon>
        <taxon>Mammalia</taxon>
        <taxon>Eutheria</taxon>
        <taxon>Laurasiatheria</taxon>
        <taxon>Artiodactyla</taxon>
        <taxon>Tylopoda</taxon>
        <taxon>Camelidae</taxon>
        <taxon>Camelus</taxon>
    </lineage>
</organism>
<evidence type="ECO:0000256" key="13">
    <source>
        <dbReference type="ARBA" id="ARBA00023180"/>
    </source>
</evidence>
<dbReference type="InterPro" id="IPR018114">
    <property type="entry name" value="TRYPSIN_HIS"/>
</dbReference>
<evidence type="ECO:0000256" key="15">
    <source>
        <dbReference type="ARBA" id="ARBA00067141"/>
    </source>
</evidence>
<keyword evidence="12" id="KW-1015">Disulfide bond</keyword>
<evidence type="ECO:0000256" key="9">
    <source>
        <dbReference type="ARBA" id="ARBA00022825"/>
    </source>
</evidence>
<keyword evidence="7 20" id="KW-0732">Signal</keyword>
<evidence type="ECO:0000256" key="8">
    <source>
        <dbReference type="ARBA" id="ARBA00022801"/>
    </source>
</evidence>
<dbReference type="RefSeq" id="XP_032343280.1">
    <property type="nucleotide sequence ID" value="XM_032487389.1"/>
</dbReference>
<keyword evidence="8 19" id="KW-0378">Hydrolase</keyword>
<evidence type="ECO:0000256" key="19">
    <source>
        <dbReference type="RuleBase" id="RU363034"/>
    </source>
</evidence>
<evidence type="ECO:0000313" key="22">
    <source>
        <dbReference type="Proteomes" id="UP000694856"/>
    </source>
</evidence>
<protein>
    <recommendedName>
        <fullName evidence="15">Kallikrein-4</fullName>
    </recommendedName>
    <alternativeName>
        <fullName evidence="17">Enamel matrix serine proteinase 1</fullName>
    </alternativeName>
    <alternativeName>
        <fullName evidence="18">Kallikrein-like protein 1</fullName>
    </alternativeName>
    <alternativeName>
        <fullName evidence="16">Serine protease 17</fullName>
    </alternativeName>
</protein>
<dbReference type="GO" id="GO:0097186">
    <property type="term" value="P:amelogenesis"/>
    <property type="evidence" value="ECO:0007669"/>
    <property type="project" value="TreeGrafter"/>
</dbReference>
<dbReference type="GO" id="GO:0031214">
    <property type="term" value="P:biomineral tissue development"/>
    <property type="evidence" value="ECO:0007669"/>
    <property type="project" value="UniProtKB-KW"/>
</dbReference>
<evidence type="ECO:0000256" key="4">
    <source>
        <dbReference type="ARBA" id="ARBA00022591"/>
    </source>
</evidence>
<keyword evidence="5 19" id="KW-0645">Protease</keyword>
<evidence type="ECO:0000256" key="5">
    <source>
        <dbReference type="ARBA" id="ARBA00022670"/>
    </source>
</evidence>
<keyword evidence="23" id="KW-0812">Transmembrane</keyword>
<evidence type="ECO:0000256" key="11">
    <source>
        <dbReference type="ARBA" id="ARBA00023145"/>
    </source>
</evidence>
<keyword evidence="13" id="KW-0325">Glycoprotein</keyword>
<evidence type="ECO:0000256" key="17">
    <source>
        <dbReference type="ARBA" id="ARBA00082003"/>
    </source>
</evidence>
<evidence type="ECO:0000256" key="20">
    <source>
        <dbReference type="SAM" id="SignalP"/>
    </source>
</evidence>
<dbReference type="FunFam" id="2.40.10.10:FF:000100">
    <property type="entry name" value="Kallikrein-4"/>
    <property type="match status" value="1"/>
</dbReference>
<dbReference type="GO" id="GO:0046872">
    <property type="term" value="F:metal ion binding"/>
    <property type="evidence" value="ECO:0007669"/>
    <property type="project" value="UniProtKB-KW"/>
</dbReference>
<evidence type="ECO:0000256" key="1">
    <source>
        <dbReference type="ARBA" id="ARBA00004613"/>
    </source>
</evidence>
<dbReference type="GO" id="GO:0030141">
    <property type="term" value="C:secretory granule"/>
    <property type="evidence" value="ECO:0007669"/>
    <property type="project" value="TreeGrafter"/>
</dbReference>
<dbReference type="FunFam" id="2.40.10.10:FF:000056">
    <property type="entry name" value="Kallikrein related peptidase 11"/>
    <property type="match status" value="1"/>
</dbReference>
<dbReference type="GO" id="GO:0022617">
    <property type="term" value="P:extracellular matrix disassembly"/>
    <property type="evidence" value="ECO:0007669"/>
    <property type="project" value="TreeGrafter"/>
</dbReference>
<evidence type="ECO:0000256" key="14">
    <source>
        <dbReference type="ARBA" id="ARBA00059822"/>
    </source>
</evidence>
<dbReference type="PROSITE" id="PS50240">
    <property type="entry name" value="TRYPSIN_DOM"/>
    <property type="match status" value="2"/>
</dbReference>